<dbReference type="Pfam" id="PF07859">
    <property type="entry name" value="Abhydrolase_3"/>
    <property type="match status" value="1"/>
</dbReference>
<dbReference type="InterPro" id="IPR050300">
    <property type="entry name" value="GDXG_lipolytic_enzyme"/>
</dbReference>
<proteinExistence type="predicted"/>
<dbReference type="PANTHER" id="PTHR48081:SF8">
    <property type="entry name" value="ALPHA_BETA HYDROLASE FOLD-3 DOMAIN-CONTAINING PROTEIN-RELATED"/>
    <property type="match status" value="1"/>
</dbReference>
<dbReference type="Proteomes" id="UP001329825">
    <property type="component" value="Chromosome 7"/>
</dbReference>
<evidence type="ECO:0000313" key="3">
    <source>
        <dbReference type="EMBL" id="WRT68729.1"/>
    </source>
</evidence>
<keyword evidence="1" id="KW-0378">Hydrolase</keyword>
<dbReference type="SUPFAM" id="SSF53474">
    <property type="entry name" value="alpha/beta-Hydrolases"/>
    <property type="match status" value="1"/>
</dbReference>
<keyword evidence="4" id="KW-1185">Reference proteome</keyword>
<dbReference type="EMBL" id="CP141887">
    <property type="protein sequence ID" value="WRT68729.1"/>
    <property type="molecule type" value="Genomic_DNA"/>
</dbReference>
<dbReference type="InterPro" id="IPR013094">
    <property type="entry name" value="AB_hydrolase_3"/>
</dbReference>
<gene>
    <name evidence="3" type="ORF">IL334_005709</name>
</gene>
<evidence type="ECO:0000256" key="1">
    <source>
        <dbReference type="ARBA" id="ARBA00022801"/>
    </source>
</evidence>
<name>A0ABZ1D5F2_9TREE</name>
<sequence length="357" mass="39440">MSVAFSASAVIPTPTPAPAPAPAPSWSLLLRAKALRQAASVSLGIQHYTTPIAPSPSLTEYIDSAIGSSPATKCIRLDIYHPPNTPTENDNEIQKRPGLIVFHGGGFVIGQGTDDSRFAQAAMDILGCTVFAVSYRLAPEHPFPIPVEDCLSSIIHIIQFENARKYGIDNEKILLSGFSAGGNLSFSALNILNSPNDCDQYQYNIPNNLPKIKGIILFYPLLNYSIRREDKLKTISKPEYGLPTSLTTLFDSSYLPNAIERGIDRKEIRISPGLASDILIKELPPVFITLCEYDMLRQEGIDFIHRLEGLGKDVKWSEVKGEKHGWDKQPSMWIKPSIMEEYTKALNAAKEWLDGEL</sequence>
<dbReference type="GeneID" id="87957839"/>
<evidence type="ECO:0000259" key="2">
    <source>
        <dbReference type="Pfam" id="PF07859"/>
    </source>
</evidence>
<accession>A0ABZ1D5F2</accession>
<feature type="domain" description="Alpha/beta hydrolase fold-3" evidence="2">
    <location>
        <begin position="99"/>
        <end position="326"/>
    </location>
</feature>
<dbReference type="RefSeq" id="XP_062793468.1">
    <property type="nucleotide sequence ID" value="XM_062937417.1"/>
</dbReference>
<organism evidence="3 4">
    <name type="scientific">Kwoniella shivajii</name>
    <dbReference type="NCBI Taxonomy" id="564305"/>
    <lineage>
        <taxon>Eukaryota</taxon>
        <taxon>Fungi</taxon>
        <taxon>Dikarya</taxon>
        <taxon>Basidiomycota</taxon>
        <taxon>Agaricomycotina</taxon>
        <taxon>Tremellomycetes</taxon>
        <taxon>Tremellales</taxon>
        <taxon>Cryptococcaceae</taxon>
        <taxon>Kwoniella</taxon>
    </lineage>
</organism>
<dbReference type="Gene3D" id="3.40.50.1820">
    <property type="entry name" value="alpha/beta hydrolase"/>
    <property type="match status" value="1"/>
</dbReference>
<reference evidence="3 4" key="1">
    <citation type="submission" date="2024-01" db="EMBL/GenBank/DDBJ databases">
        <title>Comparative genomics of Cryptococcus and Kwoniella reveals pathogenesis evolution and contrasting modes of karyotype evolution via chromosome fusion or intercentromeric recombination.</title>
        <authorList>
            <person name="Coelho M.A."/>
            <person name="David-Palma M."/>
            <person name="Shea T."/>
            <person name="Bowers K."/>
            <person name="McGinley-Smith S."/>
            <person name="Mohammad A.W."/>
            <person name="Gnirke A."/>
            <person name="Yurkov A.M."/>
            <person name="Nowrousian M."/>
            <person name="Sun S."/>
            <person name="Cuomo C.A."/>
            <person name="Heitman J."/>
        </authorList>
    </citation>
    <scope>NUCLEOTIDE SEQUENCE [LARGE SCALE GENOMIC DNA]</scope>
    <source>
        <strain evidence="3">CBS 11374</strain>
    </source>
</reference>
<dbReference type="InterPro" id="IPR029058">
    <property type="entry name" value="AB_hydrolase_fold"/>
</dbReference>
<evidence type="ECO:0000313" key="4">
    <source>
        <dbReference type="Proteomes" id="UP001329825"/>
    </source>
</evidence>
<protein>
    <recommendedName>
        <fullName evidence="2">Alpha/beta hydrolase fold-3 domain-containing protein</fullName>
    </recommendedName>
</protein>
<dbReference type="PANTHER" id="PTHR48081">
    <property type="entry name" value="AB HYDROLASE SUPERFAMILY PROTEIN C4A8.06C"/>
    <property type="match status" value="1"/>
</dbReference>